<evidence type="ECO:0000256" key="8">
    <source>
        <dbReference type="ARBA" id="ARBA00022519"/>
    </source>
</evidence>
<evidence type="ECO:0000256" key="5">
    <source>
        <dbReference type="ARBA" id="ARBA00011437"/>
    </source>
</evidence>
<keyword evidence="10 15" id="KW-0812">Transmembrane</keyword>
<sequence length="836" mass="91359">MKPLLLRALCLSSMLTLSSVQADPTSVTQDSSALSDIPPPADVGAATPAQSSSPEMSTMTAPAVENDRPAAAAEENLPAGDEAALPPGTSAMPAGLPPLPAISDETPPAAVAVLNQPLTSTVSVAQMGQKQGITLTGGQLQSGIVFTLPTDEVVTNARLNLSLKVSQALAARNTSLQLMLNGQPLGTLPLSASDRASEDYQLDIPAAMVVSSNNLSFKINDADRLLCERDSAQQYQVTILPKTSLALEGQQLNIGTSLRNFPRPFIDPLRMSPATVAMVFGDNVSPGEVSAAAILASWLGIQADYRGISFPVLRGQLPEKNGVVFGHPGEKIGSLTLPDSAGPSLQIVDNPDNPVYKLLLVVGKDDDQLRQASWRLLQPLNLDDAALNVANQTMPLSKPYDAPRWINTDRPVRLSELLRKDQSLTTTGIWHDALRVNFRAAPDLFLWDGDTIPVQLNYRFPSESWIDEDNSLLNVTLNGTFLRNLTVNKVGLLENIWHRLGGDARQEKYTLKLDPYLIYGDNQMQLYFNIKPKASAPCSVLTNNNIKSRIEDDSFIDLSHTRHFTLLPNLSYFVGASFPFSRLADYSQTVLMLPEQPSNAEISTLLDMAGRSGNATGVALSHNSVMFGIPASGSLRERLENSDVLSVSTLAQTHFNREMLAASPYKVNNRTLGVKVPNTLDNLRGWLTGDWYRQTLDADRYFSSNEDWRGFVSYRSPWNSSRLVVMTVATDDNQLSRLHGDMTSARINAGIRGDTAIITDENGIRSFRVGAMFPSGQMPWYRMVVWYANQHAVLLALLALFCSTVVGLSVYVLLKRHSWRRLHPKSDPRTSGEKKE</sequence>
<dbReference type="Gene3D" id="2.60.120.260">
    <property type="entry name" value="Galactose-binding domain-like"/>
    <property type="match status" value="2"/>
</dbReference>
<accession>A0ABU8DG09</accession>
<proteinExistence type="inferred from homology"/>
<dbReference type="PRINTS" id="PR01440">
    <property type="entry name" value="CELLSNTHASEB"/>
</dbReference>
<evidence type="ECO:0000256" key="10">
    <source>
        <dbReference type="ARBA" id="ARBA00022692"/>
    </source>
</evidence>
<feature type="signal peptide" evidence="15">
    <location>
        <begin position="1"/>
        <end position="22"/>
    </location>
</feature>
<evidence type="ECO:0000313" key="17">
    <source>
        <dbReference type="EMBL" id="MEI2681504.1"/>
    </source>
</evidence>
<comment type="caution">
    <text evidence="17">The sequence shown here is derived from an EMBL/GenBank/DDBJ whole genome shotgun (WGS) entry which is preliminary data.</text>
</comment>
<keyword evidence="9 15" id="KW-0973">c-di-GMP</keyword>
<keyword evidence="15" id="KW-0732">Signal</keyword>
<keyword evidence="8 15" id="KW-0997">Cell inner membrane</keyword>
<evidence type="ECO:0000256" key="14">
    <source>
        <dbReference type="ARBA" id="ARBA00033444"/>
    </source>
</evidence>
<comment type="subcellular location">
    <subcellularLocation>
        <location evidence="2">Cell inner membrane</location>
        <topology evidence="2">Single-pass membrane protein</topology>
    </subcellularLocation>
</comment>
<dbReference type="Pfam" id="PF03170">
    <property type="entry name" value="BcsB"/>
    <property type="match status" value="1"/>
</dbReference>
<evidence type="ECO:0000256" key="4">
    <source>
        <dbReference type="ARBA" id="ARBA00010714"/>
    </source>
</evidence>
<evidence type="ECO:0000256" key="6">
    <source>
        <dbReference type="ARBA" id="ARBA00021844"/>
    </source>
</evidence>
<keyword evidence="12 15" id="KW-1133">Transmembrane helix</keyword>
<keyword evidence="11 15" id="KW-0135">Cellulose biosynthesis</keyword>
<keyword evidence="18" id="KW-1185">Reference proteome</keyword>
<evidence type="ECO:0000256" key="9">
    <source>
        <dbReference type="ARBA" id="ARBA00022636"/>
    </source>
</evidence>
<gene>
    <name evidence="17" type="primary">bcsB</name>
    <name evidence="17" type="ORF">V8N49_07460</name>
</gene>
<dbReference type="PANTHER" id="PTHR39083">
    <property type="entry name" value="CYCLIC DI-GMP-BINDING PROTEIN"/>
    <property type="match status" value="1"/>
</dbReference>
<feature type="chain" id="PRO_5045001905" description="Cyclic di-GMP-binding protein" evidence="15">
    <location>
        <begin position="23"/>
        <end position="836"/>
    </location>
</feature>
<feature type="region of interest" description="Disordered" evidence="16">
    <location>
        <begin position="80"/>
        <end position="103"/>
    </location>
</feature>
<comment type="similarity">
    <text evidence="4 15">Belongs to the AcsB/BcsB family.</text>
</comment>
<evidence type="ECO:0000256" key="13">
    <source>
        <dbReference type="ARBA" id="ARBA00023136"/>
    </source>
</evidence>
<keyword evidence="7 15" id="KW-1003">Cell membrane</keyword>
<feature type="transmembrane region" description="Helical" evidence="15">
    <location>
        <begin position="792"/>
        <end position="814"/>
    </location>
</feature>
<dbReference type="RefSeq" id="WP_048917844.1">
    <property type="nucleotide sequence ID" value="NZ_JBANEI010000003.1"/>
</dbReference>
<evidence type="ECO:0000256" key="12">
    <source>
        <dbReference type="ARBA" id="ARBA00022989"/>
    </source>
</evidence>
<evidence type="ECO:0000256" key="7">
    <source>
        <dbReference type="ARBA" id="ARBA00022475"/>
    </source>
</evidence>
<comment type="pathway">
    <text evidence="3 15">Glycan metabolism; bacterial cellulose biosynthesis.</text>
</comment>
<evidence type="ECO:0000256" key="16">
    <source>
        <dbReference type="SAM" id="MobiDB-lite"/>
    </source>
</evidence>
<reference evidence="17 18" key="1">
    <citation type="submission" date="2024-02" db="EMBL/GenBank/DDBJ databases">
        <title>First report Erwinia aphidicola in onion in Chile.</title>
        <authorList>
            <person name="Valenzuela M."/>
            <person name="Pena M."/>
            <person name="Dutta B."/>
        </authorList>
    </citation>
    <scope>NUCLEOTIDE SEQUENCE [LARGE SCALE GENOMIC DNA]</scope>
    <source>
        <strain evidence="17 18">QCJ3A</strain>
    </source>
</reference>
<protein>
    <recommendedName>
        <fullName evidence="6 15">Cyclic di-GMP-binding protein</fullName>
    </recommendedName>
    <alternativeName>
        <fullName evidence="14 15">Cellulose synthase regulatory subunit</fullName>
    </alternativeName>
</protein>
<organism evidence="17 18">
    <name type="scientific">Erwinia aphidicola</name>
    <dbReference type="NCBI Taxonomy" id="68334"/>
    <lineage>
        <taxon>Bacteria</taxon>
        <taxon>Pseudomonadati</taxon>
        <taxon>Pseudomonadota</taxon>
        <taxon>Gammaproteobacteria</taxon>
        <taxon>Enterobacterales</taxon>
        <taxon>Erwiniaceae</taxon>
        <taxon>Erwinia</taxon>
    </lineage>
</organism>
<comment type="function">
    <text evidence="1 15">Binds the cellulose synthase activator, bis-(3'-5') cyclic diguanylic acid (c-di-GMP).</text>
</comment>
<feature type="region of interest" description="Disordered" evidence="16">
    <location>
        <begin position="20"/>
        <end position="61"/>
    </location>
</feature>
<evidence type="ECO:0000256" key="15">
    <source>
        <dbReference type="RuleBase" id="RU365021"/>
    </source>
</evidence>
<keyword evidence="13 15" id="KW-0472">Membrane</keyword>
<comment type="subunit">
    <text evidence="5 15">Tightly associated with the cellulose synthase catalytic subunit.</text>
</comment>
<dbReference type="InterPro" id="IPR018513">
    <property type="entry name" value="Cell_synthase_bac"/>
</dbReference>
<dbReference type="PANTHER" id="PTHR39083:SF1">
    <property type="entry name" value="CYCLIC DI-GMP-BINDING PROTEIN"/>
    <property type="match status" value="1"/>
</dbReference>
<dbReference type="InterPro" id="IPR003920">
    <property type="entry name" value="Cell_synth_B"/>
</dbReference>
<evidence type="ECO:0000256" key="2">
    <source>
        <dbReference type="ARBA" id="ARBA00004377"/>
    </source>
</evidence>
<evidence type="ECO:0000256" key="1">
    <source>
        <dbReference type="ARBA" id="ARBA00002057"/>
    </source>
</evidence>
<feature type="compositionally biased region" description="Polar residues" evidence="16">
    <location>
        <begin position="48"/>
        <end position="60"/>
    </location>
</feature>
<dbReference type="EMBL" id="JBANEI010000003">
    <property type="protein sequence ID" value="MEI2681504.1"/>
    <property type="molecule type" value="Genomic_DNA"/>
</dbReference>
<dbReference type="Proteomes" id="UP001306592">
    <property type="component" value="Unassembled WGS sequence"/>
</dbReference>
<dbReference type="NCBIfam" id="NF008324">
    <property type="entry name" value="PRK11114.1-2"/>
    <property type="match status" value="1"/>
</dbReference>
<evidence type="ECO:0000313" key="18">
    <source>
        <dbReference type="Proteomes" id="UP001306592"/>
    </source>
</evidence>
<evidence type="ECO:0000256" key="11">
    <source>
        <dbReference type="ARBA" id="ARBA00022916"/>
    </source>
</evidence>
<evidence type="ECO:0000256" key="3">
    <source>
        <dbReference type="ARBA" id="ARBA00005186"/>
    </source>
</evidence>
<feature type="compositionally biased region" description="Polar residues" evidence="16">
    <location>
        <begin position="20"/>
        <end position="34"/>
    </location>
</feature>
<name>A0ABU8DG09_ERWAP</name>